<proteinExistence type="predicted"/>
<evidence type="ECO:0000313" key="3">
    <source>
        <dbReference type="Proteomes" id="UP001500866"/>
    </source>
</evidence>
<accession>A0ABN1GB72</accession>
<gene>
    <name evidence="2" type="ORF">GCM10009001_26360</name>
</gene>
<dbReference type="InterPro" id="IPR016163">
    <property type="entry name" value="Ald_DH_C"/>
</dbReference>
<dbReference type="EMBL" id="BAAADS010000018">
    <property type="protein sequence ID" value="GAA0607761.1"/>
    <property type="molecule type" value="Genomic_DNA"/>
</dbReference>
<reference evidence="2 3" key="1">
    <citation type="journal article" date="2019" name="Int. J. Syst. Evol. Microbiol.">
        <title>The Global Catalogue of Microorganisms (GCM) 10K type strain sequencing project: providing services to taxonomists for standard genome sequencing and annotation.</title>
        <authorList>
            <consortium name="The Broad Institute Genomics Platform"/>
            <consortium name="The Broad Institute Genome Sequencing Center for Infectious Disease"/>
            <person name="Wu L."/>
            <person name="Ma J."/>
        </authorList>
    </citation>
    <scope>NUCLEOTIDE SEQUENCE [LARGE SCALE GENOMIC DNA]</scope>
    <source>
        <strain evidence="2 3">JCM 15395</strain>
    </source>
</reference>
<dbReference type="PANTHER" id="PTHR11063">
    <property type="entry name" value="GLUTAMATE SEMIALDEHYDE DEHYDROGENASE"/>
    <property type="match status" value="1"/>
</dbReference>
<dbReference type="PANTHER" id="PTHR11063:SF8">
    <property type="entry name" value="DELTA-1-PYRROLINE-5-CARBOXYLATE SYNTHASE"/>
    <property type="match status" value="1"/>
</dbReference>
<evidence type="ECO:0000313" key="2">
    <source>
        <dbReference type="EMBL" id="GAA0607761.1"/>
    </source>
</evidence>
<comment type="caution">
    <text evidence="2">The sequence shown here is derived from an EMBL/GenBank/DDBJ whole genome shotgun (WGS) entry which is preliminary data.</text>
</comment>
<keyword evidence="1" id="KW-0560">Oxidoreductase</keyword>
<protein>
    <submittedName>
        <fullName evidence="2">Uncharacterized protein</fullName>
    </submittedName>
</protein>
<sequence>MKTQFSTLINMEQNIPIENVEQFFTEVDAAAVHHNASTRFTDGFEFGFGTDIGISTLKHHAPADAVGSFDID</sequence>
<dbReference type="Gene3D" id="3.40.309.10">
    <property type="entry name" value="Aldehyde Dehydrogenase, Chain A, domain 2"/>
    <property type="match status" value="1"/>
</dbReference>
<dbReference type="InterPro" id="IPR016161">
    <property type="entry name" value="Ald_DH/histidinol_DH"/>
</dbReference>
<dbReference type="SUPFAM" id="SSF53720">
    <property type="entry name" value="ALDH-like"/>
    <property type="match status" value="1"/>
</dbReference>
<evidence type="ECO:0000256" key="1">
    <source>
        <dbReference type="ARBA" id="ARBA00023002"/>
    </source>
</evidence>
<dbReference type="InterPro" id="IPR016162">
    <property type="entry name" value="Ald_DH_N"/>
</dbReference>
<dbReference type="Proteomes" id="UP001500866">
    <property type="component" value="Unassembled WGS sequence"/>
</dbReference>
<name>A0ABN1GB72_9BACI</name>
<dbReference type="Gene3D" id="3.40.605.10">
    <property type="entry name" value="Aldehyde Dehydrogenase, Chain A, domain 1"/>
    <property type="match status" value="1"/>
</dbReference>
<keyword evidence="3" id="KW-1185">Reference proteome</keyword>
<organism evidence="2 3">
    <name type="scientific">Virgibacillus siamensis</name>
    <dbReference type="NCBI Taxonomy" id="480071"/>
    <lineage>
        <taxon>Bacteria</taxon>
        <taxon>Bacillati</taxon>
        <taxon>Bacillota</taxon>
        <taxon>Bacilli</taxon>
        <taxon>Bacillales</taxon>
        <taxon>Bacillaceae</taxon>
        <taxon>Virgibacillus</taxon>
    </lineage>
</organism>